<protein>
    <submittedName>
        <fullName evidence="4">Uncharacterized protein</fullName>
    </submittedName>
</protein>
<dbReference type="GO" id="GO:0003676">
    <property type="term" value="F:nucleic acid binding"/>
    <property type="evidence" value="ECO:0007669"/>
    <property type="project" value="InterPro"/>
</dbReference>
<keyword evidence="5" id="KW-1185">Reference proteome</keyword>
<dbReference type="Pfam" id="PF02536">
    <property type="entry name" value="mTERF"/>
    <property type="match status" value="2"/>
</dbReference>
<evidence type="ECO:0000256" key="1">
    <source>
        <dbReference type="ARBA" id="ARBA00007692"/>
    </source>
</evidence>
<name>A0A9W7BML3_9STRA</name>
<dbReference type="Gene3D" id="1.25.70.10">
    <property type="entry name" value="Transcription termination factor 3, mitochondrial"/>
    <property type="match status" value="3"/>
</dbReference>
<dbReference type="PANTHER" id="PTHR13068:SF112">
    <property type="entry name" value="TRANSCRIPTION TERMINATION FACTOR 3, MITOCHONDRIAL"/>
    <property type="match status" value="1"/>
</dbReference>
<organism evidence="4 5">
    <name type="scientific">Triparma strigata</name>
    <dbReference type="NCBI Taxonomy" id="1606541"/>
    <lineage>
        <taxon>Eukaryota</taxon>
        <taxon>Sar</taxon>
        <taxon>Stramenopiles</taxon>
        <taxon>Ochrophyta</taxon>
        <taxon>Bolidophyceae</taxon>
        <taxon>Parmales</taxon>
        <taxon>Triparmaceae</taxon>
        <taxon>Triparma</taxon>
    </lineage>
</organism>
<feature type="signal peptide" evidence="3">
    <location>
        <begin position="1"/>
        <end position="25"/>
    </location>
</feature>
<dbReference type="InterPro" id="IPR003690">
    <property type="entry name" value="MTERF"/>
</dbReference>
<dbReference type="EMBL" id="BRXY01000413">
    <property type="protein sequence ID" value="GMH93419.1"/>
    <property type="molecule type" value="Genomic_DNA"/>
</dbReference>
<accession>A0A9W7BML3</accession>
<evidence type="ECO:0000313" key="4">
    <source>
        <dbReference type="EMBL" id="GMH93419.1"/>
    </source>
</evidence>
<dbReference type="SMART" id="SM00733">
    <property type="entry name" value="Mterf"/>
    <property type="match status" value="8"/>
</dbReference>
<keyword evidence="3" id="KW-0732">Signal</keyword>
<gene>
    <name evidence="4" type="ORF">TrST_g7463</name>
</gene>
<keyword evidence="2" id="KW-0809">Transit peptide</keyword>
<comment type="caution">
    <text evidence="4">The sequence shown here is derived from an EMBL/GenBank/DDBJ whole genome shotgun (WGS) entry which is preliminary data.</text>
</comment>
<evidence type="ECO:0000256" key="3">
    <source>
        <dbReference type="SAM" id="SignalP"/>
    </source>
</evidence>
<feature type="chain" id="PRO_5040836162" evidence="3">
    <location>
        <begin position="26"/>
        <end position="504"/>
    </location>
</feature>
<evidence type="ECO:0000256" key="2">
    <source>
        <dbReference type="ARBA" id="ARBA00022946"/>
    </source>
</evidence>
<dbReference type="OrthoDB" id="187447at2759"/>
<dbReference type="Proteomes" id="UP001165085">
    <property type="component" value="Unassembled WGS sequence"/>
</dbReference>
<dbReference type="InterPro" id="IPR038538">
    <property type="entry name" value="MTERF_sf"/>
</dbReference>
<proteinExistence type="inferred from homology"/>
<sequence length="504" mass="57216">MRRLEQTRMAILLLLFLFRSRTVSPFIPQYHRTTFNREIPTSAAAQPDNAFGEANPDLFDDADLMGGFDLSKLVDNYAAVGGAVGGDNVKSDVKSENSEQPLNQMSYFYLRDRLDLSESDLWRLTWLGGGVLGLSRAKLGDKLDWFVNVFDFDEEDLKKMVKTQPSVLQLSEKNLESTVKLLHDRLGVTKESLKKMILSYPSILCYSASNLNVKVDFFEEVGMKREKILENPQLMTLSVEGDLWEEEGRGGLPGSLQDKVAWLRLTLDLDDVDLSQIVTQNPRLLLYSLPENIIPKVELLDEISEGHADIIILKYPLYLDYSVEGVSDLVSFLKERVNLANREVAKVLIKRPTVVSNGLEKMEEVVTYFNEEHGIPMDSVKKILVQNPVVFSLAISTLREKMRVLTRRFGEDATKSIVVGCPNILNLGRANVQGKLDVLVDYFRTDEAIKAVLMRQPTLLAYSGERLRDRLQSLDEFGVVDKIAWTISLTEEKWDAWKDEQEKL</sequence>
<dbReference type="AlphaFoldDB" id="A0A9W7BML3"/>
<evidence type="ECO:0000313" key="5">
    <source>
        <dbReference type="Proteomes" id="UP001165085"/>
    </source>
</evidence>
<dbReference type="PANTHER" id="PTHR13068">
    <property type="entry name" value="CGI-12 PROTEIN-RELATED"/>
    <property type="match status" value="1"/>
</dbReference>
<comment type="similarity">
    <text evidence="1">Belongs to the mTERF family.</text>
</comment>
<reference evidence="5" key="1">
    <citation type="journal article" date="2023" name="Commun. Biol.">
        <title>Genome analysis of Parmales, the sister group of diatoms, reveals the evolutionary specialization of diatoms from phago-mixotrophs to photoautotrophs.</title>
        <authorList>
            <person name="Ban H."/>
            <person name="Sato S."/>
            <person name="Yoshikawa S."/>
            <person name="Yamada K."/>
            <person name="Nakamura Y."/>
            <person name="Ichinomiya M."/>
            <person name="Sato N."/>
            <person name="Blanc-Mathieu R."/>
            <person name="Endo H."/>
            <person name="Kuwata A."/>
            <person name="Ogata H."/>
        </authorList>
    </citation>
    <scope>NUCLEOTIDE SEQUENCE [LARGE SCALE GENOMIC DNA]</scope>
    <source>
        <strain evidence="5">NIES 3701</strain>
    </source>
</reference>